<name>A0A495X824_9PSEU</name>
<dbReference type="PROSITE" id="PS50862">
    <property type="entry name" value="AA_TRNA_LIGASE_II"/>
    <property type="match status" value="1"/>
</dbReference>
<dbReference type="Gene3D" id="3.30.930.10">
    <property type="entry name" value="Bira Bifunctional Protein, Domain 2"/>
    <property type="match status" value="1"/>
</dbReference>
<dbReference type="GO" id="GO:0043039">
    <property type="term" value="P:tRNA aminoacylation"/>
    <property type="evidence" value="ECO:0007669"/>
    <property type="project" value="InterPro"/>
</dbReference>
<evidence type="ECO:0000256" key="1">
    <source>
        <dbReference type="ARBA" id="ARBA00008226"/>
    </source>
</evidence>
<dbReference type="GO" id="GO:0006412">
    <property type="term" value="P:translation"/>
    <property type="evidence" value="ECO:0007669"/>
    <property type="project" value="UniProtKB-KW"/>
</dbReference>
<dbReference type="InterPro" id="IPR006195">
    <property type="entry name" value="aa-tRNA-synth_II"/>
</dbReference>
<dbReference type="GO" id="GO:0004812">
    <property type="term" value="F:aminoacyl-tRNA ligase activity"/>
    <property type="evidence" value="ECO:0007669"/>
    <property type="project" value="UniProtKB-KW"/>
</dbReference>
<keyword evidence="3" id="KW-0547">Nucleotide-binding</keyword>
<dbReference type="SUPFAM" id="SSF54991">
    <property type="entry name" value="Anticodon-binding domain of PheRS"/>
    <property type="match status" value="1"/>
</dbReference>
<keyword evidence="7 11" id="KW-0030">Aminoacyl-tRNA synthetase</keyword>
<evidence type="ECO:0000313" key="11">
    <source>
        <dbReference type="EMBL" id="RKT68823.1"/>
    </source>
</evidence>
<evidence type="ECO:0000313" key="12">
    <source>
        <dbReference type="Proteomes" id="UP000272729"/>
    </source>
</evidence>
<dbReference type="AlphaFoldDB" id="A0A495X824"/>
<dbReference type="Pfam" id="PF03147">
    <property type="entry name" value="FDX-ACB"/>
    <property type="match status" value="1"/>
</dbReference>
<dbReference type="PROSITE" id="PS51447">
    <property type="entry name" value="FDX_ACB"/>
    <property type="match status" value="1"/>
</dbReference>
<comment type="similarity">
    <text evidence="1">Belongs to the class-II aminoacyl-tRNA synthetase family.</text>
</comment>
<organism evidence="11 12">
    <name type="scientific">Saccharothrix variisporea</name>
    <dbReference type="NCBI Taxonomy" id="543527"/>
    <lineage>
        <taxon>Bacteria</taxon>
        <taxon>Bacillati</taxon>
        <taxon>Actinomycetota</taxon>
        <taxon>Actinomycetes</taxon>
        <taxon>Pseudonocardiales</taxon>
        <taxon>Pseudonocardiaceae</taxon>
        <taxon>Saccharothrix</taxon>
    </lineage>
</organism>
<dbReference type="Proteomes" id="UP000272729">
    <property type="component" value="Unassembled WGS sequence"/>
</dbReference>
<evidence type="ECO:0000256" key="4">
    <source>
        <dbReference type="ARBA" id="ARBA00022840"/>
    </source>
</evidence>
<comment type="caution">
    <text evidence="11">The sequence shown here is derived from an EMBL/GenBank/DDBJ whole genome shotgun (WGS) entry which is preliminary data.</text>
</comment>
<accession>A0A495X824</accession>
<dbReference type="SMART" id="SM00896">
    <property type="entry name" value="FDX-ACB"/>
    <property type="match status" value="1"/>
</dbReference>
<evidence type="ECO:0000256" key="6">
    <source>
        <dbReference type="ARBA" id="ARBA00022946"/>
    </source>
</evidence>
<feature type="domain" description="Aminoacyl-transfer RNA synthetases class-II family profile" evidence="9">
    <location>
        <begin position="97"/>
        <end position="240"/>
    </location>
</feature>
<dbReference type="RefSeq" id="WP_121220112.1">
    <property type="nucleotide sequence ID" value="NZ_JBIUBA010000007.1"/>
</dbReference>
<reference evidence="11 12" key="1">
    <citation type="submission" date="2018-10" db="EMBL/GenBank/DDBJ databases">
        <title>Sequencing the genomes of 1000 actinobacteria strains.</title>
        <authorList>
            <person name="Klenk H.-P."/>
        </authorList>
    </citation>
    <scope>NUCLEOTIDE SEQUENCE [LARGE SCALE GENOMIC DNA]</scope>
    <source>
        <strain evidence="11 12">DSM 43911</strain>
    </source>
</reference>
<dbReference type="Gene3D" id="3.30.70.380">
    <property type="entry name" value="Ferrodoxin-fold anticodon-binding domain"/>
    <property type="match status" value="1"/>
</dbReference>
<protein>
    <recommendedName>
        <fullName evidence="8">Phenylalanyl-tRNA synthetase</fullName>
    </recommendedName>
</protein>
<dbReference type="InterPro" id="IPR045864">
    <property type="entry name" value="aa-tRNA-synth_II/BPL/LPL"/>
</dbReference>
<feature type="domain" description="FDX-ACB" evidence="10">
    <location>
        <begin position="242"/>
        <end position="344"/>
    </location>
</feature>
<keyword evidence="6" id="KW-0809">Transit peptide</keyword>
<dbReference type="SUPFAM" id="SSF55681">
    <property type="entry name" value="Class II aaRS and biotin synthetases"/>
    <property type="match status" value="1"/>
</dbReference>
<dbReference type="OrthoDB" id="489670at2"/>
<evidence type="ECO:0000259" key="10">
    <source>
        <dbReference type="PROSITE" id="PS51447"/>
    </source>
</evidence>
<dbReference type="EMBL" id="RBXR01000001">
    <property type="protein sequence ID" value="RKT68823.1"/>
    <property type="molecule type" value="Genomic_DNA"/>
</dbReference>
<keyword evidence="5" id="KW-0648">Protein biosynthesis</keyword>
<dbReference type="InterPro" id="IPR005121">
    <property type="entry name" value="Fdx_antiC-bd"/>
</dbReference>
<evidence type="ECO:0000256" key="5">
    <source>
        <dbReference type="ARBA" id="ARBA00022917"/>
    </source>
</evidence>
<keyword evidence="2" id="KW-0436">Ligase</keyword>
<gene>
    <name evidence="11" type="ORF">DFJ66_2016</name>
</gene>
<dbReference type="InterPro" id="IPR002319">
    <property type="entry name" value="Phenylalanyl-tRNA_Synthase"/>
</dbReference>
<sequence>MPRDLTDPAQGPHAMQLLLDRILSALDVPEVRLIRENPEVAVEDNYDNLGYTPDAVTRDARYTRYTTPGRMLRSHTSAMIPPALRVLGTEEWDDVVLACVGMVYRRDTVDRVHSGTPHQLDLWRISRERADLDELIDTVVTAALPGMRYRTTPATHPYTTAGRQIDVLVDGEWLEVGECGLAASHVLRRAWLPSSAHGLAMGLGLDRLLMLHKGVPDIRLLSATDPRVASQMLDLTPYRPVSKHPPVLRDISVAVGAEQDLETVGDTVRSVLGELVEAVHVVSETPVSELPPAAVARLGAVEGQKNLLLRLVLRHPTRTLTDAEANAARDAVYAAVHEGSLSVSACAPSRG</sequence>
<proteinExistence type="inferred from homology"/>
<evidence type="ECO:0000256" key="2">
    <source>
        <dbReference type="ARBA" id="ARBA00022598"/>
    </source>
</evidence>
<dbReference type="Pfam" id="PF01409">
    <property type="entry name" value="tRNA-synt_2d"/>
    <property type="match status" value="1"/>
</dbReference>
<evidence type="ECO:0000256" key="8">
    <source>
        <dbReference type="ARBA" id="ARBA00031194"/>
    </source>
</evidence>
<dbReference type="GO" id="GO:0005524">
    <property type="term" value="F:ATP binding"/>
    <property type="evidence" value="ECO:0007669"/>
    <property type="project" value="UniProtKB-KW"/>
</dbReference>
<dbReference type="GO" id="GO:0000049">
    <property type="term" value="F:tRNA binding"/>
    <property type="evidence" value="ECO:0007669"/>
    <property type="project" value="InterPro"/>
</dbReference>
<dbReference type="InterPro" id="IPR036690">
    <property type="entry name" value="Fdx_antiC-bd_sf"/>
</dbReference>
<keyword evidence="4" id="KW-0067">ATP-binding</keyword>
<keyword evidence="12" id="KW-1185">Reference proteome</keyword>
<evidence type="ECO:0000259" key="9">
    <source>
        <dbReference type="PROSITE" id="PS50862"/>
    </source>
</evidence>
<evidence type="ECO:0000256" key="3">
    <source>
        <dbReference type="ARBA" id="ARBA00022741"/>
    </source>
</evidence>
<evidence type="ECO:0000256" key="7">
    <source>
        <dbReference type="ARBA" id="ARBA00023146"/>
    </source>
</evidence>